<keyword evidence="2" id="KW-1185">Reference proteome</keyword>
<dbReference type="RefSeq" id="WP_337330711.1">
    <property type="nucleotide sequence ID" value="NZ_JBBDGM010000001.1"/>
</dbReference>
<evidence type="ECO:0000313" key="2">
    <source>
        <dbReference type="Proteomes" id="UP001371224"/>
    </source>
</evidence>
<evidence type="ECO:0000313" key="1">
    <source>
        <dbReference type="EMBL" id="MEJ1087038.1"/>
    </source>
</evidence>
<accession>A0ABU8L7E7</accession>
<organism evidence="1 2">
    <name type="scientific">Microbacterium bandirmense</name>
    <dbReference type="NCBI Taxonomy" id="3122050"/>
    <lineage>
        <taxon>Bacteria</taxon>
        <taxon>Bacillati</taxon>
        <taxon>Actinomycetota</taxon>
        <taxon>Actinomycetes</taxon>
        <taxon>Micrococcales</taxon>
        <taxon>Microbacteriaceae</taxon>
        <taxon>Microbacterium</taxon>
    </lineage>
</organism>
<sequence length="81" mass="8738">MTAHVAGTRFESSPGRGPSAIQVAVDEAGNFGIWTNQNPRQVATMLRLIADEAEAEFSQCEFLGEMGRGTDREDGSKHAEV</sequence>
<dbReference type="Proteomes" id="UP001371224">
    <property type="component" value="Unassembled WGS sequence"/>
</dbReference>
<gene>
    <name evidence="1" type="ORF">WDU99_01760</name>
</gene>
<dbReference type="EMBL" id="JBBDGM010000001">
    <property type="protein sequence ID" value="MEJ1087038.1"/>
    <property type="molecule type" value="Genomic_DNA"/>
</dbReference>
<name>A0ABU8L7E7_9MICO</name>
<protein>
    <submittedName>
        <fullName evidence="1">Uncharacterized protein</fullName>
    </submittedName>
</protein>
<comment type="caution">
    <text evidence="1">The sequence shown here is derived from an EMBL/GenBank/DDBJ whole genome shotgun (WGS) entry which is preliminary data.</text>
</comment>
<reference evidence="1 2" key="1">
    <citation type="submission" date="2024-02" db="EMBL/GenBank/DDBJ databases">
        <authorList>
            <person name="Saticioglu I.B."/>
        </authorList>
    </citation>
    <scope>NUCLEOTIDE SEQUENCE [LARGE SCALE GENOMIC DNA]</scope>
    <source>
        <strain evidence="1 2">Mu-80</strain>
    </source>
</reference>
<proteinExistence type="predicted"/>